<protein>
    <submittedName>
        <fullName evidence="2">Uncharacterized protein</fullName>
    </submittedName>
</protein>
<accession>A0A498LZF9</accession>
<evidence type="ECO:0000256" key="1">
    <source>
        <dbReference type="SAM" id="MobiDB-lite"/>
    </source>
</evidence>
<reference evidence="2 3" key="1">
    <citation type="submission" date="2018-03" db="EMBL/GenBank/DDBJ databases">
        <title>Draft genome sequence of Rohu Carp (Labeo rohita).</title>
        <authorList>
            <person name="Das P."/>
            <person name="Kushwaha B."/>
            <person name="Joshi C.G."/>
            <person name="Kumar D."/>
            <person name="Nagpure N.S."/>
            <person name="Sahoo L."/>
            <person name="Das S.P."/>
            <person name="Bit A."/>
            <person name="Patnaik S."/>
            <person name="Meher P.K."/>
            <person name="Jayasankar P."/>
            <person name="Koringa P.G."/>
            <person name="Patel N.V."/>
            <person name="Hinsu A.T."/>
            <person name="Kumar R."/>
            <person name="Pandey M."/>
            <person name="Agarwal S."/>
            <person name="Srivastava S."/>
            <person name="Singh M."/>
            <person name="Iquebal M.A."/>
            <person name="Jaiswal S."/>
            <person name="Angadi U.B."/>
            <person name="Kumar N."/>
            <person name="Raza M."/>
            <person name="Shah T.M."/>
            <person name="Rai A."/>
            <person name="Jena J.K."/>
        </authorList>
    </citation>
    <scope>NUCLEOTIDE SEQUENCE [LARGE SCALE GENOMIC DNA]</scope>
    <source>
        <strain evidence="2">DASCIFA01</strain>
        <tissue evidence="2">Testis</tissue>
    </source>
</reference>
<evidence type="ECO:0000313" key="2">
    <source>
        <dbReference type="EMBL" id="RXN13631.1"/>
    </source>
</evidence>
<evidence type="ECO:0000313" key="3">
    <source>
        <dbReference type="Proteomes" id="UP000290572"/>
    </source>
</evidence>
<comment type="caution">
    <text evidence="2">The sequence shown here is derived from an EMBL/GenBank/DDBJ whole genome shotgun (WGS) entry which is preliminary data.</text>
</comment>
<proteinExistence type="predicted"/>
<gene>
    <name evidence="2" type="ORF">ROHU_009573</name>
</gene>
<dbReference type="Gene3D" id="3.30.250.20">
    <property type="entry name" value="L1 transposable element, C-terminal domain"/>
    <property type="match status" value="1"/>
</dbReference>
<keyword evidence="3" id="KW-1185">Reference proteome</keyword>
<name>A0A498LZF9_LABRO</name>
<dbReference type="AlphaFoldDB" id="A0A498LZF9"/>
<sequence>MVIRESRKKGELLYDGHKLCIFEDYCPEVLKRHAAYKDVMSSLYKHGLKPALLYPARLQITLPNGFSVKINGRNKRELFLEGEHISIQDMKMSHDIILKREQQVQKYLSKYITDYPTPVEFHITEVTHVTNKTRVEEIWKSGGFKGLDKDSFSWWSLKINKTDIRAAEERYFERLIPNRSEEEKTAQQQVLSQFTTSPAFDIDTSRYGNFRFTFPLTELMEAYKKQKCDGEEPVLRIYGTKIFKQEIEYVVLVHSPEFNEQFCQFPELTSSPLVAYDGEKIIWRAQAICETHNFQTVIRGNRVLTEPMRSHEFYVWDHISLVFHTKDVLIFPKKKLKASLRWCKLDTKVNLSNGENCLFHLQAEKFFESLQDDDDENQDEKEEHKSVEVKMEVD</sequence>
<dbReference type="Proteomes" id="UP000290572">
    <property type="component" value="Unassembled WGS sequence"/>
</dbReference>
<dbReference type="EMBL" id="QBIY01012959">
    <property type="protein sequence ID" value="RXN13631.1"/>
    <property type="molecule type" value="Genomic_DNA"/>
</dbReference>
<feature type="compositionally biased region" description="Acidic residues" evidence="1">
    <location>
        <begin position="371"/>
        <end position="380"/>
    </location>
</feature>
<dbReference type="InterPro" id="IPR042566">
    <property type="entry name" value="L1_C"/>
</dbReference>
<feature type="compositionally biased region" description="Basic and acidic residues" evidence="1">
    <location>
        <begin position="381"/>
        <end position="394"/>
    </location>
</feature>
<organism evidence="2 3">
    <name type="scientific">Labeo rohita</name>
    <name type="common">Indian major carp</name>
    <name type="synonym">Cyprinus rohita</name>
    <dbReference type="NCBI Taxonomy" id="84645"/>
    <lineage>
        <taxon>Eukaryota</taxon>
        <taxon>Metazoa</taxon>
        <taxon>Chordata</taxon>
        <taxon>Craniata</taxon>
        <taxon>Vertebrata</taxon>
        <taxon>Euteleostomi</taxon>
        <taxon>Actinopterygii</taxon>
        <taxon>Neopterygii</taxon>
        <taxon>Teleostei</taxon>
        <taxon>Ostariophysi</taxon>
        <taxon>Cypriniformes</taxon>
        <taxon>Cyprinidae</taxon>
        <taxon>Labeoninae</taxon>
        <taxon>Labeonini</taxon>
        <taxon>Labeo</taxon>
    </lineage>
</organism>
<feature type="region of interest" description="Disordered" evidence="1">
    <location>
        <begin position="371"/>
        <end position="394"/>
    </location>
</feature>